<accession>A0A0M6WDK4</accession>
<name>A0A0M6WDK4_9FIRM</name>
<dbReference type="EMBL" id="CVRQ01000008">
    <property type="protein sequence ID" value="CRL32919.1"/>
    <property type="molecule type" value="Genomic_DNA"/>
</dbReference>
<dbReference type="Pfam" id="PF02503">
    <property type="entry name" value="PP_kinase"/>
    <property type="match status" value="1"/>
</dbReference>
<sequence length="761" mass="87447">MHRERVLKELAGMLVAVENKLHLVDRRRRREDKLIERARQLEIQRAQNKTDPKDANANETISYRIGAYMQMKKLEEVYTNRELSWLQFNERVLNEAGNPRVPLAERLTFASIYQTNLDEFFMVRVGSLMMQMNSKEKIFENKTKMSSEEQVSAILDRVCELEKKKARIYEQLMGELEPKGVRIINFNKLSKDEGDLLEAYFDAHIAPFLSPMIIGKQQPFPFLANKQLYAVVLLTTQKGKKKTGIVPCSNSVFKRLIEIPTRPGTFMLSEELILHFVSKLYPKYVIREKSIMRVTRNADIDAQSMYDEDMDYRNMMEELIKKRVRLDPVRVELSRKINRKAIDELSSFLEIGKKHFISVKTPLDMSFVFQLQHYLRDKQELFFEKRTPRDTPELSLKESILGQVEKKDVLLSYPFESMKPFIKMLNDAAEDPDVVSIKMTLYRVADKSQIIDALIEAAENGKEVIVLVELRARFDEANNIEMSHRLEDAGCQILYGLGDYKVHSKLCLITKKKGDGFEYITQIGTGNYNEKTSRLYTDLSLITANQEIGADASRVFMALQRGETVSDGDVKHLLVAPKCLQNKIVDMIDEQIANKNAGKPAYIGVKINSLTDKVLIDKLIDASQTGVKVELIVRGICCVKPQVEGATENITVISVVGRYLEHSRIYRFGVGDDEKIYIASADFMTRNTVRRVEVATPVYDAHAKDKIRHIFDTIMTDDEKGKELRADGEYVDRKINSTPIDSQEQFFEEAYKNADKSADNQ</sequence>
<feature type="binding site" evidence="6">
    <location>
        <position position="634"/>
    </location>
    <ligand>
        <name>ATP</name>
        <dbReference type="ChEBI" id="CHEBI:30616"/>
    </ligand>
</feature>
<dbReference type="GO" id="GO:0006799">
    <property type="term" value="P:polyphosphate biosynthetic process"/>
    <property type="evidence" value="ECO:0007669"/>
    <property type="project" value="UniProtKB-UniRule"/>
</dbReference>
<evidence type="ECO:0000256" key="2">
    <source>
        <dbReference type="ARBA" id="ARBA00022679"/>
    </source>
</evidence>
<dbReference type="Proteomes" id="UP000049472">
    <property type="component" value="Unassembled WGS sequence"/>
</dbReference>
<keyword evidence="6" id="KW-0479">Metal-binding</keyword>
<feature type="domain" description="Polyphosphate kinase C-terminal" evidence="10">
    <location>
        <begin position="573"/>
        <end position="737"/>
    </location>
</feature>
<dbReference type="SUPFAM" id="SSF143724">
    <property type="entry name" value="PHP14-like"/>
    <property type="match status" value="1"/>
</dbReference>
<comment type="PTM">
    <text evidence="6 7">An intermediate of this reaction is the autophosphorylated ppk in which a phosphate is covalently linked to a histidine residue through a N-P bond.</text>
</comment>
<dbReference type="InterPro" id="IPR025198">
    <property type="entry name" value="PPK_N_dom"/>
</dbReference>
<dbReference type="PIRSF" id="PIRSF015589">
    <property type="entry name" value="PP_kinase"/>
    <property type="match status" value="1"/>
</dbReference>
<evidence type="ECO:0000313" key="13">
    <source>
        <dbReference type="Proteomes" id="UP000049472"/>
    </source>
</evidence>
<keyword evidence="4 6" id="KW-0418">Kinase</keyword>
<dbReference type="PANTHER" id="PTHR30218">
    <property type="entry name" value="POLYPHOSPHATE KINASE"/>
    <property type="match status" value="1"/>
</dbReference>
<comment type="cofactor">
    <cofactor evidence="6">
        <name>Mg(2+)</name>
        <dbReference type="ChEBI" id="CHEBI:18420"/>
    </cofactor>
</comment>
<keyword evidence="6" id="KW-0460">Magnesium</keyword>
<dbReference type="Pfam" id="PF13090">
    <property type="entry name" value="PP_kinase_C"/>
    <property type="match status" value="1"/>
</dbReference>
<evidence type="ECO:0000256" key="5">
    <source>
        <dbReference type="ARBA" id="ARBA00022840"/>
    </source>
</evidence>
<feature type="binding site" evidence="6">
    <location>
        <position position="536"/>
    </location>
    <ligand>
        <name>ATP</name>
        <dbReference type="ChEBI" id="CHEBI:30616"/>
    </ligand>
</feature>
<evidence type="ECO:0000256" key="3">
    <source>
        <dbReference type="ARBA" id="ARBA00022741"/>
    </source>
</evidence>
<dbReference type="InterPro" id="IPR041108">
    <property type="entry name" value="PP_kinase_C_1"/>
</dbReference>
<evidence type="ECO:0000313" key="12">
    <source>
        <dbReference type="EMBL" id="CRL32919.1"/>
    </source>
</evidence>
<feature type="domain" description="Polyphosphate kinase N-terminal" evidence="9">
    <location>
        <begin position="78"/>
        <end position="183"/>
    </location>
</feature>
<evidence type="ECO:0000256" key="7">
    <source>
        <dbReference type="RuleBase" id="RU003800"/>
    </source>
</evidence>
<dbReference type="InterPro" id="IPR036830">
    <property type="entry name" value="PP_kinase_middle_dom_sf"/>
</dbReference>
<feature type="binding site" evidence="6">
    <location>
        <position position="443"/>
    </location>
    <ligand>
        <name>Mg(2+)</name>
        <dbReference type="ChEBI" id="CHEBI:18420"/>
    </ligand>
</feature>
<dbReference type="Pfam" id="PF17941">
    <property type="entry name" value="PP_kinase_C_1"/>
    <property type="match status" value="1"/>
</dbReference>
<dbReference type="Gene3D" id="1.20.58.310">
    <property type="entry name" value="Polyphosphate kinase N-terminal domain"/>
    <property type="match status" value="1"/>
</dbReference>
<feature type="binding site" evidence="6">
    <location>
        <position position="116"/>
    </location>
    <ligand>
        <name>ATP</name>
        <dbReference type="ChEBI" id="CHEBI:30616"/>
    </ligand>
</feature>
<dbReference type="PANTHER" id="PTHR30218:SF0">
    <property type="entry name" value="POLYPHOSPHATE KINASE"/>
    <property type="match status" value="1"/>
</dbReference>
<comment type="function">
    <text evidence="6 7">Catalyzes the reversible transfer of the terminal phosphate of ATP to form a long-chain polyphosphate (polyP).</text>
</comment>
<dbReference type="GO" id="GO:0009358">
    <property type="term" value="C:polyphosphate kinase complex"/>
    <property type="evidence" value="ECO:0007669"/>
    <property type="project" value="InterPro"/>
</dbReference>
<dbReference type="AlphaFoldDB" id="A0A0M6WDK4"/>
<dbReference type="HAMAP" id="MF_00347">
    <property type="entry name" value="Polyphosphate_kinase"/>
    <property type="match status" value="1"/>
</dbReference>
<dbReference type="GO" id="GO:0046872">
    <property type="term" value="F:metal ion binding"/>
    <property type="evidence" value="ECO:0007669"/>
    <property type="project" value="UniProtKB-KW"/>
</dbReference>
<dbReference type="GO" id="GO:0008976">
    <property type="term" value="F:polyphosphate kinase activity"/>
    <property type="evidence" value="ECO:0007669"/>
    <property type="project" value="UniProtKB-UniRule"/>
</dbReference>
<comment type="catalytic activity">
    <reaction evidence="6 7">
        <text>[phosphate](n) + ATP = [phosphate](n+1) + ADP</text>
        <dbReference type="Rhea" id="RHEA:19573"/>
        <dbReference type="Rhea" id="RHEA-COMP:9859"/>
        <dbReference type="Rhea" id="RHEA-COMP:14280"/>
        <dbReference type="ChEBI" id="CHEBI:16838"/>
        <dbReference type="ChEBI" id="CHEBI:30616"/>
        <dbReference type="ChEBI" id="CHEBI:456216"/>
        <dbReference type="EC" id="2.7.4.1"/>
    </reaction>
</comment>
<proteinExistence type="inferred from homology"/>
<dbReference type="InterPro" id="IPR025200">
    <property type="entry name" value="PPK_C_dom2"/>
</dbReference>
<evidence type="ECO:0000259" key="11">
    <source>
        <dbReference type="Pfam" id="PF17941"/>
    </source>
</evidence>
<dbReference type="NCBIfam" id="NF003917">
    <property type="entry name" value="PRK05443.1-1"/>
    <property type="match status" value="1"/>
</dbReference>
<feature type="domain" description="Polyphosphate kinase C-terminal" evidence="11">
    <location>
        <begin position="400"/>
        <end position="561"/>
    </location>
</feature>
<keyword evidence="1 6" id="KW-0597">Phosphoprotein</keyword>
<feature type="domain" description="Polyphosphate kinase middle" evidence="8">
    <location>
        <begin position="195"/>
        <end position="371"/>
    </location>
</feature>
<dbReference type="NCBIfam" id="NF003921">
    <property type="entry name" value="PRK05443.2-2"/>
    <property type="match status" value="1"/>
</dbReference>
<feature type="active site" description="Phosphohistidine intermediate" evidence="6">
    <location>
        <position position="503"/>
    </location>
</feature>
<evidence type="ECO:0000256" key="4">
    <source>
        <dbReference type="ARBA" id="ARBA00022777"/>
    </source>
</evidence>
<dbReference type="InterPro" id="IPR003414">
    <property type="entry name" value="PP_kinase"/>
</dbReference>
<feature type="binding site" evidence="6">
    <location>
        <position position="662"/>
    </location>
    <ligand>
        <name>ATP</name>
        <dbReference type="ChEBI" id="CHEBI:30616"/>
    </ligand>
</feature>
<keyword evidence="2 6" id="KW-0808">Transferase</keyword>
<organism evidence="12 13">
    <name type="scientific">Agathobacter rectalis</name>
    <dbReference type="NCBI Taxonomy" id="39491"/>
    <lineage>
        <taxon>Bacteria</taxon>
        <taxon>Bacillati</taxon>
        <taxon>Bacillota</taxon>
        <taxon>Clostridia</taxon>
        <taxon>Lachnospirales</taxon>
        <taxon>Lachnospiraceae</taxon>
        <taxon>Agathobacter</taxon>
    </lineage>
</organism>
<dbReference type="InterPro" id="IPR024953">
    <property type="entry name" value="PP_kinase_middle"/>
</dbReference>
<dbReference type="SUPFAM" id="SSF140356">
    <property type="entry name" value="PPK N-terminal domain-like"/>
    <property type="match status" value="1"/>
</dbReference>
<feature type="binding site" evidence="6">
    <location>
        <position position="473"/>
    </location>
    <ligand>
        <name>Mg(2+)</name>
        <dbReference type="ChEBI" id="CHEBI:18420"/>
    </ligand>
</feature>
<keyword evidence="5 6" id="KW-0067">ATP-binding</keyword>
<protein>
    <recommendedName>
        <fullName evidence="6 7">Polyphosphate kinase</fullName>
        <ecNumber evidence="6 7">2.7.4.1</ecNumber>
    </recommendedName>
    <alternativeName>
        <fullName evidence="6">ATP-polyphosphate phosphotransferase</fullName>
    </alternativeName>
    <alternativeName>
        <fullName evidence="6">Polyphosphoric acid kinase</fullName>
    </alternativeName>
</protein>
<evidence type="ECO:0000256" key="6">
    <source>
        <dbReference type="HAMAP-Rule" id="MF_00347"/>
    </source>
</evidence>
<keyword evidence="3 6" id="KW-0547">Nucleotide-binding</keyword>
<dbReference type="InterPro" id="IPR036832">
    <property type="entry name" value="PPK_N_dom_sf"/>
</dbReference>
<evidence type="ECO:0000259" key="9">
    <source>
        <dbReference type="Pfam" id="PF13089"/>
    </source>
</evidence>
<dbReference type="NCBIfam" id="TIGR03705">
    <property type="entry name" value="poly_P_kin"/>
    <property type="match status" value="1"/>
</dbReference>
<dbReference type="Pfam" id="PF13089">
    <property type="entry name" value="PP_kinase_N"/>
    <property type="match status" value="1"/>
</dbReference>
<dbReference type="SUPFAM" id="SSF56024">
    <property type="entry name" value="Phospholipase D/nuclease"/>
    <property type="match status" value="2"/>
</dbReference>
<dbReference type="EC" id="2.7.4.1" evidence="6 7"/>
<dbReference type="Gene3D" id="3.30.870.10">
    <property type="entry name" value="Endonuclease Chain A"/>
    <property type="match status" value="2"/>
</dbReference>
<comment type="similarity">
    <text evidence="6 7">Belongs to the polyphosphate kinase 1 (PPK1) family.</text>
</comment>
<dbReference type="GO" id="GO:0005524">
    <property type="term" value="F:ATP binding"/>
    <property type="evidence" value="ECO:0007669"/>
    <property type="project" value="UniProtKB-KW"/>
</dbReference>
<evidence type="ECO:0000256" key="1">
    <source>
        <dbReference type="ARBA" id="ARBA00022553"/>
    </source>
</evidence>
<dbReference type="Gene3D" id="3.30.1840.10">
    <property type="entry name" value="Polyphosphate kinase middle domain"/>
    <property type="match status" value="1"/>
</dbReference>
<keyword evidence="13" id="KW-1185">Reference proteome</keyword>
<gene>
    <name evidence="6" type="primary">ppk</name>
    <name evidence="12" type="ORF">T1815_04671</name>
</gene>
<evidence type="ECO:0000259" key="10">
    <source>
        <dbReference type="Pfam" id="PF13090"/>
    </source>
</evidence>
<evidence type="ECO:0000259" key="8">
    <source>
        <dbReference type="Pfam" id="PF02503"/>
    </source>
</evidence>
<reference evidence="13" key="1">
    <citation type="submission" date="2015-05" db="EMBL/GenBank/DDBJ databases">
        <authorList>
            <consortium name="Pathogen Informatics"/>
        </authorList>
    </citation>
    <scope>NUCLEOTIDE SEQUENCE [LARGE SCALE GENOMIC DNA]</scope>
    <source>
        <strain evidence="13">T1-815</strain>
    </source>
</reference>